<protein>
    <recommendedName>
        <fullName evidence="2">SprT-like domain-containing protein</fullName>
    </recommendedName>
</protein>
<evidence type="ECO:0000256" key="1">
    <source>
        <dbReference type="SAM" id="MobiDB-lite"/>
    </source>
</evidence>
<comment type="caution">
    <text evidence="3">The sequence shown here is derived from an EMBL/GenBank/DDBJ whole genome shotgun (WGS) entry which is preliminary data.</text>
</comment>
<feature type="domain" description="SprT-like" evidence="2">
    <location>
        <begin position="128"/>
        <end position="280"/>
    </location>
</feature>
<dbReference type="Pfam" id="PF10263">
    <property type="entry name" value="SprT-like"/>
    <property type="match status" value="1"/>
</dbReference>
<dbReference type="GO" id="GO:0005634">
    <property type="term" value="C:nucleus"/>
    <property type="evidence" value="ECO:0007669"/>
    <property type="project" value="TreeGrafter"/>
</dbReference>
<evidence type="ECO:0000313" key="4">
    <source>
        <dbReference type="Proteomes" id="UP000308730"/>
    </source>
</evidence>
<keyword evidence="4" id="KW-1185">Reference proteome</keyword>
<organism evidence="3 4">
    <name type="scientific">Antrodiella citrinella</name>
    <dbReference type="NCBI Taxonomy" id="2447956"/>
    <lineage>
        <taxon>Eukaryota</taxon>
        <taxon>Fungi</taxon>
        <taxon>Dikarya</taxon>
        <taxon>Basidiomycota</taxon>
        <taxon>Agaricomycotina</taxon>
        <taxon>Agaricomycetes</taxon>
        <taxon>Polyporales</taxon>
        <taxon>Steccherinaceae</taxon>
        <taxon>Antrodiella</taxon>
    </lineage>
</organism>
<dbReference type="SMART" id="SM00731">
    <property type="entry name" value="SprT"/>
    <property type="match status" value="1"/>
</dbReference>
<feature type="region of interest" description="Disordered" evidence="1">
    <location>
        <begin position="90"/>
        <end position="120"/>
    </location>
</feature>
<dbReference type="Proteomes" id="UP000308730">
    <property type="component" value="Unassembled WGS sequence"/>
</dbReference>
<proteinExistence type="predicted"/>
<dbReference type="PANTHER" id="PTHR23099:SF0">
    <property type="entry name" value="GERM CELL NUCLEAR ACIDIC PROTEIN"/>
    <property type="match status" value="1"/>
</dbReference>
<dbReference type="PANTHER" id="PTHR23099">
    <property type="entry name" value="TRANSCRIPTIONAL REGULATOR"/>
    <property type="match status" value="1"/>
</dbReference>
<dbReference type="AlphaFoldDB" id="A0A4V3XIQ9"/>
<dbReference type="EMBL" id="SGPM01000091">
    <property type="protein sequence ID" value="THH30163.1"/>
    <property type="molecule type" value="Genomic_DNA"/>
</dbReference>
<dbReference type="OrthoDB" id="20772at2759"/>
<reference evidence="3 4" key="1">
    <citation type="submission" date="2019-02" db="EMBL/GenBank/DDBJ databases">
        <title>Genome sequencing of the rare red list fungi Antrodiella citrinella (Flaviporus citrinellus).</title>
        <authorList>
            <person name="Buettner E."/>
            <person name="Kellner H."/>
        </authorList>
    </citation>
    <scope>NUCLEOTIDE SEQUENCE [LARGE SCALE GENOMIC DNA]</scope>
    <source>
        <strain evidence="3 4">DSM 108506</strain>
    </source>
</reference>
<dbReference type="InterPro" id="IPR006640">
    <property type="entry name" value="SprT-like_domain"/>
</dbReference>
<name>A0A4V3XIQ9_9APHY</name>
<gene>
    <name evidence="3" type="ORF">EUX98_g4016</name>
</gene>
<sequence length="343" mass="37559">MKTSKTRIQTEVIDLTLSDSDSDSNISPPAAGQRVQPDEYEDNTAGVLTLNEPRSARKPLGTPNAKKAKAPSLRQVIASSSVPSLDAIIDVQPGSAPTTPRKPKSSTPNTPRAGSKKATIAVEQERREAYAQKVFDELNRIVFSEGLPVETKLNWNVRLLTTAGRAKWHRSKDGTQTVEIELAVKILDEDARIRNTLAHEMCHLACWIIDKTPQENHGRLFKSWATKVMRKMPHIEITTRHSYNINYPYEWKCEGCAKIKSIRTDECVCGACKVGKLVPLFTTRTSSTSGKASVGARNAASTGLDSPTLEKPSAKSAGIDSDDDDFDRLVQSLGGLDITSSMI</sequence>
<evidence type="ECO:0000313" key="3">
    <source>
        <dbReference type="EMBL" id="THH30163.1"/>
    </source>
</evidence>
<evidence type="ECO:0000259" key="2">
    <source>
        <dbReference type="SMART" id="SM00731"/>
    </source>
</evidence>
<feature type="region of interest" description="Disordered" evidence="1">
    <location>
        <begin position="286"/>
        <end position="324"/>
    </location>
</feature>
<dbReference type="GO" id="GO:0006950">
    <property type="term" value="P:response to stress"/>
    <property type="evidence" value="ECO:0007669"/>
    <property type="project" value="UniProtKB-ARBA"/>
</dbReference>
<accession>A0A4V3XIQ9</accession>
<feature type="region of interest" description="Disordered" evidence="1">
    <location>
        <begin position="1"/>
        <end position="74"/>
    </location>
</feature>